<feature type="transmembrane region" description="Helical" evidence="10">
    <location>
        <begin position="280"/>
        <end position="301"/>
    </location>
</feature>
<dbReference type="Gene3D" id="3.40.50.300">
    <property type="entry name" value="P-loop containing nucleotide triphosphate hydrolases"/>
    <property type="match status" value="1"/>
</dbReference>
<dbReference type="CDD" id="cd18541">
    <property type="entry name" value="ABC_6TM_TmrB_like"/>
    <property type="match status" value="1"/>
</dbReference>
<reference evidence="13 14" key="1">
    <citation type="submission" date="2018-11" db="EMBL/GenBank/DDBJ databases">
        <title>Genomic profiling of Staphylococcus species from a Poultry farm system in KwaZulu-Natal, South Africa.</title>
        <authorList>
            <person name="Amoako D.G."/>
            <person name="Somboro A.M."/>
            <person name="Abia A.L.K."/>
            <person name="Bester L.A."/>
            <person name="Essack S.Y."/>
        </authorList>
    </citation>
    <scope>NUCLEOTIDE SEQUENCE [LARGE SCALE GENOMIC DNA]</scope>
    <source>
        <strain evidence="13 14">SA11</strain>
    </source>
</reference>
<dbReference type="Proteomes" id="UP000293854">
    <property type="component" value="Unassembled WGS sequence"/>
</dbReference>
<feature type="transmembrane region" description="Helical" evidence="10">
    <location>
        <begin position="248"/>
        <end position="268"/>
    </location>
</feature>
<dbReference type="InterPro" id="IPR017871">
    <property type="entry name" value="ABC_transporter-like_CS"/>
</dbReference>
<dbReference type="InterPro" id="IPR039421">
    <property type="entry name" value="Type_1_exporter"/>
</dbReference>
<feature type="transmembrane region" description="Helical" evidence="10">
    <location>
        <begin position="56"/>
        <end position="77"/>
    </location>
</feature>
<dbReference type="GO" id="GO:0005886">
    <property type="term" value="C:plasma membrane"/>
    <property type="evidence" value="ECO:0007669"/>
    <property type="project" value="UniProtKB-SubCell"/>
</dbReference>
<dbReference type="AlphaFoldDB" id="A0A4V2DWS8"/>
<feature type="transmembrane region" description="Helical" evidence="10">
    <location>
        <begin position="160"/>
        <end position="178"/>
    </location>
</feature>
<evidence type="ECO:0000256" key="5">
    <source>
        <dbReference type="ARBA" id="ARBA00022741"/>
    </source>
</evidence>
<evidence type="ECO:0000256" key="6">
    <source>
        <dbReference type="ARBA" id="ARBA00022840"/>
    </source>
</evidence>
<dbReference type="SUPFAM" id="SSF90123">
    <property type="entry name" value="ABC transporter transmembrane region"/>
    <property type="match status" value="1"/>
</dbReference>
<dbReference type="FunFam" id="1.20.1560.10:FF:000011">
    <property type="entry name" value="Multidrug ABC transporter ATP-binding protein"/>
    <property type="match status" value="1"/>
</dbReference>
<dbReference type="InterPro" id="IPR027417">
    <property type="entry name" value="P-loop_NTPase"/>
</dbReference>
<dbReference type="InterPro" id="IPR003439">
    <property type="entry name" value="ABC_transporter-like_ATP-bd"/>
</dbReference>
<dbReference type="PROSITE" id="PS50893">
    <property type="entry name" value="ABC_TRANSPORTER_2"/>
    <property type="match status" value="1"/>
</dbReference>
<evidence type="ECO:0000256" key="9">
    <source>
        <dbReference type="ARBA" id="ARBA00025074"/>
    </source>
</evidence>
<keyword evidence="4 10" id="KW-0812">Transmembrane</keyword>
<dbReference type="PROSITE" id="PS00211">
    <property type="entry name" value="ABC_TRANSPORTER_1"/>
    <property type="match status" value="1"/>
</dbReference>
<evidence type="ECO:0000256" key="2">
    <source>
        <dbReference type="ARBA" id="ARBA00022448"/>
    </source>
</evidence>
<feature type="transmembrane region" description="Helical" evidence="10">
    <location>
        <begin position="134"/>
        <end position="154"/>
    </location>
</feature>
<dbReference type="Gene3D" id="1.20.1560.10">
    <property type="entry name" value="ABC transporter type 1, transmembrane domain"/>
    <property type="match status" value="1"/>
</dbReference>
<evidence type="ECO:0000259" key="11">
    <source>
        <dbReference type="PROSITE" id="PS50893"/>
    </source>
</evidence>
<dbReference type="InterPro" id="IPR036640">
    <property type="entry name" value="ABC1_TM_sf"/>
</dbReference>
<dbReference type="EMBL" id="RQTE01000029">
    <property type="protein sequence ID" value="RZI04312.1"/>
    <property type="molecule type" value="Genomic_DNA"/>
</dbReference>
<evidence type="ECO:0000256" key="1">
    <source>
        <dbReference type="ARBA" id="ARBA00004651"/>
    </source>
</evidence>
<comment type="function">
    <text evidence="9">May be involved in multidrug export. Transmembrane domains (TMD) form a pore in the cell membrane and the ATP-binding domain (NBD) is responsible for energy generation.</text>
</comment>
<dbReference type="InterPro" id="IPR003593">
    <property type="entry name" value="AAA+_ATPase"/>
</dbReference>
<organism evidence="13 14">
    <name type="scientific">Staphylococcus condimenti</name>
    <dbReference type="NCBI Taxonomy" id="70255"/>
    <lineage>
        <taxon>Bacteria</taxon>
        <taxon>Bacillati</taxon>
        <taxon>Bacillota</taxon>
        <taxon>Bacilli</taxon>
        <taxon>Bacillales</taxon>
        <taxon>Staphylococcaceae</taxon>
        <taxon>Staphylococcus</taxon>
    </lineage>
</organism>
<keyword evidence="8 10" id="KW-0472">Membrane</keyword>
<keyword evidence="5" id="KW-0547">Nucleotide-binding</keyword>
<keyword evidence="3" id="KW-1003">Cell membrane</keyword>
<dbReference type="PROSITE" id="PS50929">
    <property type="entry name" value="ABC_TM1F"/>
    <property type="match status" value="1"/>
</dbReference>
<feature type="domain" description="ABC transmembrane type-1" evidence="12">
    <location>
        <begin position="19"/>
        <end position="303"/>
    </location>
</feature>
<name>A0A4V2DWS8_9STAP</name>
<evidence type="ECO:0000256" key="3">
    <source>
        <dbReference type="ARBA" id="ARBA00022475"/>
    </source>
</evidence>
<dbReference type="SUPFAM" id="SSF52540">
    <property type="entry name" value="P-loop containing nucleoside triphosphate hydrolases"/>
    <property type="match status" value="1"/>
</dbReference>
<keyword evidence="6 13" id="KW-0067">ATP-binding</keyword>
<dbReference type="GO" id="GO:0015421">
    <property type="term" value="F:ABC-type oligopeptide transporter activity"/>
    <property type="evidence" value="ECO:0007669"/>
    <property type="project" value="TreeGrafter"/>
</dbReference>
<evidence type="ECO:0000259" key="12">
    <source>
        <dbReference type="PROSITE" id="PS50929"/>
    </source>
</evidence>
<comment type="subcellular location">
    <subcellularLocation>
        <location evidence="1">Cell membrane</location>
        <topology evidence="1">Multi-pass membrane protein</topology>
    </subcellularLocation>
</comment>
<evidence type="ECO:0000256" key="4">
    <source>
        <dbReference type="ARBA" id="ARBA00022692"/>
    </source>
</evidence>
<evidence type="ECO:0000256" key="10">
    <source>
        <dbReference type="SAM" id="Phobius"/>
    </source>
</evidence>
<sequence length="598" mass="67018">MKVFINLKWFFKQEKAKYLLGLLVLLGIALIQLVPPQIIGKTIDLIGTKKLTGHTLLIYMLLLSGAAIMTYILRYTWRVLIFGTSNKLGKILRSRLYEKYTSMSPSFFQQRRTGDLMAHATNDINAVQGAAGPGILMISDSLITGTSILITMAITVNWKLTLIVMLPMPVLVILTSYYGRLMSKGFKKAQAAFSRLNDKTQESISGIKVTKTMGYEKSNQKDFKDISDDVVEKNLKVAQIDALFDPTIMLVIGTSYFLAMVCGSFMIFHDTISLGQLITTTTYLGMLVWPLLALGFFFNIIQRGNASYERISDIMDTKNEIDTTYSVEGFPTGNISFNIESFRFPDAEHPALTDVHFTIEEGTTVGIVGRTSSGKSTLLRLLVREFDTKRPEDITYGKIPIRDYEISHLRAMFGYVPQDNFLFSTTIKENIAFADPAMEEENIARAAQLSYIHDDILDFPKGYQTIVGERGVSLSGGQKQRVSIARAVIQNPLVLIFDDSLSAVDADTEEHILTNMQNDRQGKTNIITAHRMSAVSHADLIVVMDEGTVAEKGTHEELMRNQGWYWQTYQSQQLRDELTRNLDDITQGEGDGSNAENK</sequence>
<dbReference type="GO" id="GO:0005524">
    <property type="term" value="F:ATP binding"/>
    <property type="evidence" value="ECO:0007669"/>
    <property type="project" value="UniProtKB-KW"/>
</dbReference>
<evidence type="ECO:0000313" key="14">
    <source>
        <dbReference type="Proteomes" id="UP000293854"/>
    </source>
</evidence>
<dbReference type="PANTHER" id="PTHR43394:SF1">
    <property type="entry name" value="ATP-BINDING CASSETTE SUB-FAMILY B MEMBER 10, MITOCHONDRIAL"/>
    <property type="match status" value="1"/>
</dbReference>
<keyword evidence="2" id="KW-0813">Transport</keyword>
<keyword evidence="7 10" id="KW-1133">Transmembrane helix</keyword>
<dbReference type="SMART" id="SM00382">
    <property type="entry name" value="AAA"/>
    <property type="match status" value="1"/>
</dbReference>
<evidence type="ECO:0000313" key="13">
    <source>
        <dbReference type="EMBL" id="RZI04312.1"/>
    </source>
</evidence>
<feature type="domain" description="ABC transporter" evidence="11">
    <location>
        <begin position="337"/>
        <end position="571"/>
    </location>
</feature>
<dbReference type="Pfam" id="PF00664">
    <property type="entry name" value="ABC_membrane"/>
    <property type="match status" value="1"/>
</dbReference>
<comment type="caution">
    <text evidence="13">The sequence shown here is derived from an EMBL/GenBank/DDBJ whole genome shotgun (WGS) entry which is preliminary data.</text>
</comment>
<dbReference type="Pfam" id="PF00005">
    <property type="entry name" value="ABC_tran"/>
    <property type="match status" value="1"/>
</dbReference>
<accession>A0A4V2DWS8</accession>
<dbReference type="PANTHER" id="PTHR43394">
    <property type="entry name" value="ATP-DEPENDENT PERMEASE MDL1, MITOCHONDRIAL"/>
    <property type="match status" value="1"/>
</dbReference>
<dbReference type="RefSeq" id="WP_130135253.1">
    <property type="nucleotide sequence ID" value="NZ_RQTE01000029.1"/>
</dbReference>
<evidence type="ECO:0000256" key="8">
    <source>
        <dbReference type="ARBA" id="ARBA00023136"/>
    </source>
</evidence>
<dbReference type="FunFam" id="3.40.50.300:FF:000221">
    <property type="entry name" value="Multidrug ABC transporter ATP-binding protein"/>
    <property type="match status" value="1"/>
</dbReference>
<evidence type="ECO:0000256" key="7">
    <source>
        <dbReference type="ARBA" id="ARBA00022989"/>
    </source>
</evidence>
<proteinExistence type="predicted"/>
<gene>
    <name evidence="13" type="ORF">EIG99_01380</name>
</gene>
<protein>
    <submittedName>
        <fullName evidence="13">ATP-binding cassette domain-containing protein</fullName>
    </submittedName>
</protein>
<dbReference type="GO" id="GO:0016887">
    <property type="term" value="F:ATP hydrolysis activity"/>
    <property type="evidence" value="ECO:0007669"/>
    <property type="project" value="InterPro"/>
</dbReference>
<dbReference type="InterPro" id="IPR011527">
    <property type="entry name" value="ABC1_TM_dom"/>
</dbReference>